<dbReference type="AlphaFoldDB" id="A0AA92C1Y7"/>
<dbReference type="EMBL" id="QDFR01000005">
    <property type="protein sequence ID" value="PVE52501.1"/>
    <property type="molecule type" value="Genomic_DNA"/>
</dbReference>
<evidence type="ECO:0000313" key="2">
    <source>
        <dbReference type="EMBL" id="PVE52501.1"/>
    </source>
</evidence>
<organism evidence="2 3">
    <name type="scientific">Rhizobium rhizogenes</name>
    <name type="common">Agrobacterium rhizogenes</name>
    <dbReference type="NCBI Taxonomy" id="359"/>
    <lineage>
        <taxon>Bacteria</taxon>
        <taxon>Pseudomonadati</taxon>
        <taxon>Pseudomonadota</taxon>
        <taxon>Alphaproteobacteria</taxon>
        <taxon>Hyphomicrobiales</taxon>
        <taxon>Rhizobiaceae</taxon>
        <taxon>Rhizobium/Agrobacterium group</taxon>
        <taxon>Rhizobium</taxon>
    </lineage>
</organism>
<evidence type="ECO:0000256" key="1">
    <source>
        <dbReference type="SAM" id="MobiDB-lite"/>
    </source>
</evidence>
<reference evidence="2 3" key="1">
    <citation type="submission" date="2018-04" db="EMBL/GenBank/DDBJ databases">
        <authorList>
            <person name="Hagen T."/>
        </authorList>
    </citation>
    <scope>NUCLEOTIDE SEQUENCE [LARGE SCALE GENOMIC DNA]</scope>
    <source>
        <strain evidence="2 3">TPD7009</strain>
    </source>
</reference>
<protein>
    <submittedName>
        <fullName evidence="2">Uncharacterized protein</fullName>
    </submittedName>
</protein>
<feature type="region of interest" description="Disordered" evidence="1">
    <location>
        <begin position="160"/>
        <end position="205"/>
    </location>
</feature>
<dbReference type="RefSeq" id="WP_116494447.1">
    <property type="nucleotide sequence ID" value="NZ_QDFR01000005.1"/>
</dbReference>
<proteinExistence type="predicted"/>
<dbReference type="Proteomes" id="UP000244335">
    <property type="component" value="Unassembled WGS sequence"/>
</dbReference>
<accession>A0AA92C1Y7</accession>
<sequence>MAKKKSNTVPLLTESWTLPPAATLGSSVRAKGILMELRAKLPLAVRRDLDIAGMVLTLAGPEDDEDDFKAARAKVSKLLETMESLPVLPREIEDILTISTTERRRWLEDGRLPSGGIRTVRLRGRAKRITFHVFEPKVVEELLNSGAIDEWREHDLAAKAENRRRAAHQAKLTRSLKKAKSARPPERSSAELSGWEEFDRDGLLR</sequence>
<gene>
    <name evidence="2" type="ORF">DC430_16650</name>
</gene>
<evidence type="ECO:0000313" key="3">
    <source>
        <dbReference type="Proteomes" id="UP000244335"/>
    </source>
</evidence>
<comment type="caution">
    <text evidence="2">The sequence shown here is derived from an EMBL/GenBank/DDBJ whole genome shotgun (WGS) entry which is preliminary data.</text>
</comment>
<name>A0AA92C1Y7_RHIRH</name>